<evidence type="ECO:0000256" key="1">
    <source>
        <dbReference type="ARBA" id="ARBA00006484"/>
    </source>
</evidence>
<proteinExistence type="inferred from homology"/>
<dbReference type="AlphaFoldDB" id="A0A5C8PI66"/>
<keyword evidence="2" id="KW-0560">Oxidoreductase</keyword>
<gene>
    <name evidence="5" type="ORF">FHP25_21435</name>
</gene>
<dbReference type="InterPro" id="IPR057326">
    <property type="entry name" value="KR_dom"/>
</dbReference>
<dbReference type="FunFam" id="3.40.50.720:FF:000047">
    <property type="entry name" value="NADP-dependent L-serine/L-allo-threonine dehydrogenase"/>
    <property type="match status" value="1"/>
</dbReference>
<keyword evidence="6" id="KW-1185">Reference proteome</keyword>
<evidence type="ECO:0000256" key="2">
    <source>
        <dbReference type="ARBA" id="ARBA00023002"/>
    </source>
</evidence>
<dbReference type="RefSeq" id="WP_147849013.1">
    <property type="nucleotide sequence ID" value="NZ_VDUZ01000025.1"/>
</dbReference>
<evidence type="ECO:0000313" key="5">
    <source>
        <dbReference type="EMBL" id="TXL73493.1"/>
    </source>
</evidence>
<dbReference type="Pfam" id="PF00106">
    <property type="entry name" value="adh_short"/>
    <property type="match status" value="1"/>
</dbReference>
<dbReference type="InterPro" id="IPR002347">
    <property type="entry name" value="SDR_fam"/>
</dbReference>
<name>A0A5C8PI66_9HYPH</name>
<dbReference type="SUPFAM" id="SSF51735">
    <property type="entry name" value="NAD(P)-binding Rossmann-fold domains"/>
    <property type="match status" value="1"/>
</dbReference>
<dbReference type="InterPro" id="IPR036291">
    <property type="entry name" value="NAD(P)-bd_dom_sf"/>
</dbReference>
<comment type="caution">
    <text evidence="5">The sequence shown here is derived from an EMBL/GenBank/DDBJ whole genome shotgun (WGS) entry which is preliminary data.</text>
</comment>
<dbReference type="PRINTS" id="PR00081">
    <property type="entry name" value="GDHRDH"/>
</dbReference>
<evidence type="ECO:0000313" key="6">
    <source>
        <dbReference type="Proteomes" id="UP000321638"/>
    </source>
</evidence>
<dbReference type="GO" id="GO:0016616">
    <property type="term" value="F:oxidoreductase activity, acting on the CH-OH group of donors, NAD or NADP as acceptor"/>
    <property type="evidence" value="ECO:0007669"/>
    <property type="project" value="UniProtKB-ARBA"/>
</dbReference>
<dbReference type="PANTHER" id="PTHR42901:SF1">
    <property type="entry name" value="ALCOHOL DEHYDROGENASE"/>
    <property type="match status" value="1"/>
</dbReference>
<evidence type="ECO:0000259" key="4">
    <source>
        <dbReference type="SMART" id="SM00822"/>
    </source>
</evidence>
<feature type="domain" description="Ketoreductase" evidence="4">
    <location>
        <begin position="8"/>
        <end position="152"/>
    </location>
</feature>
<evidence type="ECO:0000256" key="3">
    <source>
        <dbReference type="RuleBase" id="RU000363"/>
    </source>
</evidence>
<dbReference type="Gene3D" id="3.40.50.720">
    <property type="entry name" value="NAD(P)-binding Rossmann-like Domain"/>
    <property type="match status" value="1"/>
</dbReference>
<organism evidence="5 6">
    <name type="scientific">Vineibacter terrae</name>
    <dbReference type="NCBI Taxonomy" id="2586908"/>
    <lineage>
        <taxon>Bacteria</taxon>
        <taxon>Pseudomonadati</taxon>
        <taxon>Pseudomonadota</taxon>
        <taxon>Alphaproteobacteria</taxon>
        <taxon>Hyphomicrobiales</taxon>
        <taxon>Vineibacter</taxon>
    </lineage>
</organism>
<accession>A0A5C8PI66</accession>
<dbReference type="OrthoDB" id="658698at2"/>
<dbReference type="SMART" id="SM00822">
    <property type="entry name" value="PKS_KR"/>
    <property type="match status" value="1"/>
</dbReference>
<dbReference type="PROSITE" id="PS00061">
    <property type="entry name" value="ADH_SHORT"/>
    <property type="match status" value="1"/>
</dbReference>
<sequence length="268" mass="28214">MANELSGRTVVVSGATSGIGAATARHLARDGARIVALGRRAKRLERLREELGPACHVMAVDVADGAALARMFAALPPAFATVDVLINNAGVALGNDKAQDADAAKWQAMVDTNIGGVLALTRLLLPGMVARDRGDIVNIGSVAGSWPYPTGNVYGATKAFIRQFTLNLRADLLGRNVRAICVEPGTVRTEFAAVRTGSSASADAFYGHPNLMYPEDVAEIVAFCLRLPRRVNINMVEAMPLGQAFSAPIFADDMAELEPPPHGGGRQA</sequence>
<dbReference type="Proteomes" id="UP000321638">
    <property type="component" value="Unassembled WGS sequence"/>
</dbReference>
<dbReference type="PANTHER" id="PTHR42901">
    <property type="entry name" value="ALCOHOL DEHYDROGENASE"/>
    <property type="match status" value="1"/>
</dbReference>
<reference evidence="5 6" key="1">
    <citation type="submission" date="2019-06" db="EMBL/GenBank/DDBJ databases">
        <title>New taxonomy in bacterial strain CC-CFT640, isolated from vineyard.</title>
        <authorList>
            <person name="Lin S.-Y."/>
            <person name="Tsai C.-F."/>
            <person name="Young C.-C."/>
        </authorList>
    </citation>
    <scope>NUCLEOTIDE SEQUENCE [LARGE SCALE GENOMIC DNA]</scope>
    <source>
        <strain evidence="5 6">CC-CFT640</strain>
    </source>
</reference>
<comment type="similarity">
    <text evidence="1 3">Belongs to the short-chain dehydrogenases/reductases (SDR) family.</text>
</comment>
<dbReference type="PRINTS" id="PR00080">
    <property type="entry name" value="SDRFAMILY"/>
</dbReference>
<dbReference type="EMBL" id="VDUZ01000025">
    <property type="protein sequence ID" value="TXL73493.1"/>
    <property type="molecule type" value="Genomic_DNA"/>
</dbReference>
<protein>
    <submittedName>
        <fullName evidence="5">SDR family NAD(P)-dependent oxidoreductase</fullName>
    </submittedName>
</protein>
<dbReference type="InterPro" id="IPR020904">
    <property type="entry name" value="Sc_DH/Rdtase_CS"/>
</dbReference>